<comment type="caution">
    <text evidence="2">The sequence shown here is derived from an EMBL/GenBank/DDBJ whole genome shotgun (WGS) entry which is preliminary data.</text>
</comment>
<dbReference type="EMBL" id="JTJM01000037">
    <property type="protein sequence ID" value="OBW91267.1"/>
    <property type="molecule type" value="Genomic_DNA"/>
</dbReference>
<keyword evidence="3" id="KW-1185">Reference proteome</keyword>
<dbReference type="Gene3D" id="3.30.2310.20">
    <property type="entry name" value="RelE-like"/>
    <property type="match status" value="1"/>
</dbReference>
<dbReference type="InterPro" id="IPR035093">
    <property type="entry name" value="RelE/ParE_toxin_dom_sf"/>
</dbReference>
<sequence>MAKSVVISQRAATDIDIILSNVIEFTGFEISGIRLFEEFSEKFDIIQFMPEIGRLREDGTRETFARNYRIIYEEIDNIVYILTVIHCSRLYPT</sequence>
<proteinExistence type="predicted"/>
<protein>
    <submittedName>
        <fullName evidence="2">Plasmid stabilization system protein</fullName>
    </submittedName>
</protein>
<gene>
    <name evidence="2" type="ORF">QV01_07950</name>
</gene>
<dbReference type="AlphaFoldDB" id="A0A1A7NMA9"/>
<dbReference type="PATRIC" id="fig|505345.7.peg.1571"/>
<accession>A0A1A7NMA9</accession>
<evidence type="ECO:0000313" key="2">
    <source>
        <dbReference type="EMBL" id="OBW91267.1"/>
    </source>
</evidence>
<evidence type="ECO:0000256" key="1">
    <source>
        <dbReference type="ARBA" id="ARBA00022649"/>
    </source>
</evidence>
<organism evidence="2 3">
    <name type="scientific">Gallibacterium genomosp. 3</name>
    <dbReference type="NCBI Taxonomy" id="505345"/>
    <lineage>
        <taxon>Bacteria</taxon>
        <taxon>Pseudomonadati</taxon>
        <taxon>Pseudomonadota</taxon>
        <taxon>Gammaproteobacteria</taxon>
        <taxon>Pasteurellales</taxon>
        <taxon>Pasteurellaceae</taxon>
        <taxon>Gallibacterium</taxon>
    </lineage>
</organism>
<dbReference type="InterPro" id="IPR007712">
    <property type="entry name" value="RelE/ParE_toxin"/>
</dbReference>
<dbReference type="RefSeq" id="WP_065239612.1">
    <property type="nucleotide sequence ID" value="NZ_JTJM01000037.1"/>
</dbReference>
<keyword evidence="1" id="KW-1277">Toxin-antitoxin system</keyword>
<dbReference type="Proteomes" id="UP000243558">
    <property type="component" value="Unassembled WGS sequence"/>
</dbReference>
<dbReference type="OrthoDB" id="5690864at2"/>
<name>A0A1A7NMA9_9PAST</name>
<reference evidence="2 3" key="1">
    <citation type="submission" date="2014-11" db="EMBL/GenBank/DDBJ databases">
        <title>Pan-genome of Gallibacterium spp.</title>
        <authorList>
            <person name="Kudirkiene E."/>
            <person name="Bojesen A.M."/>
        </authorList>
    </citation>
    <scope>NUCLEOTIDE SEQUENCE [LARGE SCALE GENOMIC DNA]</scope>
    <source>
        <strain evidence="2 3">F151</strain>
    </source>
</reference>
<dbReference type="Pfam" id="PF05016">
    <property type="entry name" value="ParE_toxin"/>
    <property type="match status" value="1"/>
</dbReference>
<evidence type="ECO:0000313" key="3">
    <source>
        <dbReference type="Proteomes" id="UP000243558"/>
    </source>
</evidence>